<dbReference type="Proteomes" id="UP000728032">
    <property type="component" value="Unassembled WGS sequence"/>
</dbReference>
<keyword evidence="3" id="KW-1185">Reference proteome</keyword>
<proteinExistence type="predicted"/>
<keyword evidence="1" id="KW-0812">Transmembrane</keyword>
<dbReference type="OrthoDB" id="8300370at2759"/>
<evidence type="ECO:0008006" key="4">
    <source>
        <dbReference type="Google" id="ProtNLM"/>
    </source>
</evidence>
<organism evidence="2">
    <name type="scientific">Oppiella nova</name>
    <dbReference type="NCBI Taxonomy" id="334625"/>
    <lineage>
        <taxon>Eukaryota</taxon>
        <taxon>Metazoa</taxon>
        <taxon>Ecdysozoa</taxon>
        <taxon>Arthropoda</taxon>
        <taxon>Chelicerata</taxon>
        <taxon>Arachnida</taxon>
        <taxon>Acari</taxon>
        <taxon>Acariformes</taxon>
        <taxon>Sarcoptiformes</taxon>
        <taxon>Oribatida</taxon>
        <taxon>Brachypylina</taxon>
        <taxon>Oppioidea</taxon>
        <taxon>Oppiidae</taxon>
        <taxon>Oppiella</taxon>
    </lineage>
</organism>
<accession>A0A7R9MKX5</accession>
<dbReference type="EMBL" id="OC941379">
    <property type="protein sequence ID" value="CAD7662161.1"/>
    <property type="molecule type" value="Genomic_DNA"/>
</dbReference>
<gene>
    <name evidence="2" type="ORF">ONB1V03_LOCUS18721</name>
</gene>
<feature type="transmembrane region" description="Helical" evidence="1">
    <location>
        <begin position="21"/>
        <end position="43"/>
    </location>
</feature>
<name>A0A7R9MKX5_9ACAR</name>
<evidence type="ECO:0000256" key="1">
    <source>
        <dbReference type="SAM" id="Phobius"/>
    </source>
</evidence>
<protein>
    <recommendedName>
        <fullName evidence="4">EamA domain-containing protein</fullName>
    </recommendedName>
</protein>
<dbReference type="AlphaFoldDB" id="A0A7R9MKX5"/>
<feature type="transmembrane region" description="Helical" evidence="1">
    <location>
        <begin position="55"/>
        <end position="77"/>
    </location>
</feature>
<sequence length="100" mass="11090">MTTQRKMSKDSQQSVHKEKDISPAQLAIFRFVGIFVFSIPVVVKNGSNVFGPKGVRHILVLRSISGATSLFFTFYAFRLLSLTDASIITFSIPESCGIFD</sequence>
<keyword evidence="1" id="KW-0472">Membrane</keyword>
<feature type="non-terminal residue" evidence="2">
    <location>
        <position position="1"/>
    </location>
</feature>
<reference evidence="2" key="1">
    <citation type="submission" date="2020-11" db="EMBL/GenBank/DDBJ databases">
        <authorList>
            <person name="Tran Van P."/>
        </authorList>
    </citation>
    <scope>NUCLEOTIDE SEQUENCE</scope>
</reference>
<evidence type="ECO:0000313" key="3">
    <source>
        <dbReference type="Proteomes" id="UP000728032"/>
    </source>
</evidence>
<keyword evidence="1" id="KW-1133">Transmembrane helix</keyword>
<dbReference type="EMBL" id="CAJPVJ010026554">
    <property type="protein sequence ID" value="CAG2179297.1"/>
    <property type="molecule type" value="Genomic_DNA"/>
</dbReference>
<evidence type="ECO:0000313" key="2">
    <source>
        <dbReference type="EMBL" id="CAD7662161.1"/>
    </source>
</evidence>